<sequence>MKRASTVLALVVATACTSAVQAQEVEPRQAAPGGPDRVIVGMGAAVIPVYQGSDEYRVLPLPALDVAVGPFFANMRNGIGAKAIETRDVTLGASVTLTPGYRRRDVPEGVDHINYGAGARIFATARLGGVIANLGGTQGFAGGTRGTTVDGSLAYPVAMSDRLTLIPALATTWGNAKNNDRYFGIDQVEATNSGLDRFEPGAGFIDASASLTASYSLTDRLTASGSVGVTRLLGDVHRSPLVEHRTQPTGFFSITYRLGRIL</sequence>
<evidence type="ECO:0000313" key="8">
    <source>
        <dbReference type="Proteomes" id="UP001162802"/>
    </source>
</evidence>
<gene>
    <name evidence="7" type="ORF">MTR65_15610</name>
</gene>
<evidence type="ECO:0000256" key="2">
    <source>
        <dbReference type="ARBA" id="ARBA00005722"/>
    </source>
</evidence>
<dbReference type="PROSITE" id="PS51257">
    <property type="entry name" value="PROKAR_LIPOPROTEIN"/>
    <property type="match status" value="1"/>
</dbReference>
<keyword evidence="4" id="KW-0472">Membrane</keyword>
<organism evidence="7 8">
    <name type="scientific">Novosphingobium mangrovi</name>
    <name type="common">ex Hu et al. 2023</name>
    <dbReference type="NCBI Taxonomy" id="2930094"/>
    <lineage>
        <taxon>Bacteria</taxon>
        <taxon>Pseudomonadati</taxon>
        <taxon>Pseudomonadota</taxon>
        <taxon>Alphaproteobacteria</taxon>
        <taxon>Sphingomonadales</taxon>
        <taxon>Sphingomonadaceae</taxon>
        <taxon>Novosphingobium</taxon>
    </lineage>
</organism>
<keyword evidence="5" id="KW-0998">Cell outer membrane</keyword>
<evidence type="ECO:0000256" key="4">
    <source>
        <dbReference type="ARBA" id="ARBA00023136"/>
    </source>
</evidence>
<evidence type="ECO:0000256" key="3">
    <source>
        <dbReference type="ARBA" id="ARBA00022729"/>
    </source>
</evidence>
<comment type="caution">
    <text evidence="7">The sequence shown here is derived from an EMBL/GenBank/DDBJ whole genome shotgun (WGS) entry which is preliminary data.</text>
</comment>
<evidence type="ECO:0000256" key="5">
    <source>
        <dbReference type="ARBA" id="ARBA00023237"/>
    </source>
</evidence>
<keyword evidence="3 6" id="KW-0732">Signal</keyword>
<dbReference type="Pfam" id="PF06629">
    <property type="entry name" value="MipA"/>
    <property type="match status" value="1"/>
</dbReference>
<dbReference type="EMBL" id="JALHAT010000033">
    <property type="protein sequence ID" value="MCJ1962120.1"/>
    <property type="molecule type" value="Genomic_DNA"/>
</dbReference>
<evidence type="ECO:0000256" key="1">
    <source>
        <dbReference type="ARBA" id="ARBA00004442"/>
    </source>
</evidence>
<proteinExistence type="inferred from homology"/>
<evidence type="ECO:0000313" key="7">
    <source>
        <dbReference type="EMBL" id="MCJ1962120.1"/>
    </source>
</evidence>
<comment type="subcellular location">
    <subcellularLocation>
        <location evidence="1">Cell outer membrane</location>
    </subcellularLocation>
</comment>
<reference evidence="7" key="1">
    <citation type="submission" date="2022-03" db="EMBL/GenBank/DDBJ databases">
        <title>Identification of a novel bacterium isolated from mangrove sediments.</title>
        <authorList>
            <person name="Pan X."/>
        </authorList>
    </citation>
    <scope>NUCLEOTIDE SEQUENCE</scope>
    <source>
        <strain evidence="7">B2637</strain>
    </source>
</reference>
<accession>A0ABT0AG21</accession>
<name>A0ABT0AG21_9SPHN</name>
<protein>
    <submittedName>
        <fullName evidence="7">MipA/OmpV family protein</fullName>
    </submittedName>
</protein>
<keyword evidence="8" id="KW-1185">Reference proteome</keyword>
<dbReference type="PANTHER" id="PTHR38776">
    <property type="entry name" value="MLTA-INTERACTING PROTEIN-RELATED"/>
    <property type="match status" value="1"/>
</dbReference>
<dbReference type="PANTHER" id="PTHR38776:SF1">
    <property type="entry name" value="MLTA-INTERACTING PROTEIN-RELATED"/>
    <property type="match status" value="1"/>
</dbReference>
<dbReference type="InterPro" id="IPR010583">
    <property type="entry name" value="MipA"/>
</dbReference>
<feature type="chain" id="PRO_5046584415" evidence="6">
    <location>
        <begin position="23"/>
        <end position="262"/>
    </location>
</feature>
<evidence type="ECO:0000256" key="6">
    <source>
        <dbReference type="SAM" id="SignalP"/>
    </source>
</evidence>
<comment type="similarity">
    <text evidence="2">Belongs to the MipA/OmpV family.</text>
</comment>
<feature type="signal peptide" evidence="6">
    <location>
        <begin position="1"/>
        <end position="22"/>
    </location>
</feature>
<dbReference type="RefSeq" id="WP_243801797.1">
    <property type="nucleotide sequence ID" value="NZ_JALHAT010000033.1"/>
</dbReference>
<dbReference type="Proteomes" id="UP001162802">
    <property type="component" value="Unassembled WGS sequence"/>
</dbReference>